<reference evidence="3 4" key="1">
    <citation type="submission" date="2018-06" db="EMBL/GenBank/DDBJ databases">
        <title>A transcriptomic atlas of mushroom development highlights an independent origin of complex multicellularity.</title>
        <authorList>
            <consortium name="DOE Joint Genome Institute"/>
            <person name="Krizsan K."/>
            <person name="Almasi E."/>
            <person name="Merenyi Z."/>
            <person name="Sahu N."/>
            <person name="Viragh M."/>
            <person name="Koszo T."/>
            <person name="Mondo S."/>
            <person name="Kiss B."/>
            <person name="Balint B."/>
            <person name="Kues U."/>
            <person name="Barry K."/>
            <person name="Hegedus J.C."/>
            <person name="Henrissat B."/>
            <person name="Johnson J."/>
            <person name="Lipzen A."/>
            <person name="Ohm R."/>
            <person name="Nagy I."/>
            <person name="Pangilinan J."/>
            <person name="Yan J."/>
            <person name="Xiong Y."/>
            <person name="Grigoriev I.V."/>
            <person name="Hibbett D.S."/>
            <person name="Nagy L.G."/>
        </authorList>
    </citation>
    <scope>NUCLEOTIDE SEQUENCE [LARGE SCALE GENOMIC DNA]</scope>
    <source>
        <strain evidence="3 4">SZMC22713</strain>
    </source>
</reference>
<gene>
    <name evidence="3" type="ORF">BD410DRAFT_793087</name>
</gene>
<keyword evidence="1" id="KW-0812">Transmembrane</keyword>
<dbReference type="EMBL" id="ML170206">
    <property type="protein sequence ID" value="TDL18544.1"/>
    <property type="molecule type" value="Genomic_DNA"/>
</dbReference>
<evidence type="ECO:0000259" key="2">
    <source>
        <dbReference type="Pfam" id="PF20152"/>
    </source>
</evidence>
<dbReference type="InterPro" id="IPR045339">
    <property type="entry name" value="DUF6534"/>
</dbReference>
<feature type="transmembrane region" description="Helical" evidence="1">
    <location>
        <begin position="51"/>
        <end position="73"/>
    </location>
</feature>
<feature type="transmembrane region" description="Helical" evidence="1">
    <location>
        <begin position="22"/>
        <end position="44"/>
    </location>
</feature>
<dbReference type="Pfam" id="PF20152">
    <property type="entry name" value="DUF6534"/>
    <property type="match status" value="1"/>
</dbReference>
<keyword evidence="4" id="KW-1185">Reference proteome</keyword>
<name>A0A4Y7PT38_9AGAM</name>
<feature type="transmembrane region" description="Helical" evidence="1">
    <location>
        <begin position="161"/>
        <end position="186"/>
    </location>
</feature>
<feature type="transmembrane region" description="Helical" evidence="1">
    <location>
        <begin position="85"/>
        <end position="111"/>
    </location>
</feature>
<organism evidence="3 4">
    <name type="scientific">Rickenella mellea</name>
    <dbReference type="NCBI Taxonomy" id="50990"/>
    <lineage>
        <taxon>Eukaryota</taxon>
        <taxon>Fungi</taxon>
        <taxon>Dikarya</taxon>
        <taxon>Basidiomycota</taxon>
        <taxon>Agaricomycotina</taxon>
        <taxon>Agaricomycetes</taxon>
        <taxon>Hymenochaetales</taxon>
        <taxon>Rickenellaceae</taxon>
        <taxon>Rickenella</taxon>
    </lineage>
</organism>
<dbReference type="PANTHER" id="PTHR40465">
    <property type="entry name" value="CHROMOSOME 1, WHOLE GENOME SHOTGUN SEQUENCE"/>
    <property type="match status" value="1"/>
</dbReference>
<keyword evidence="1" id="KW-1133">Transmembrane helix</keyword>
<sequence>MDSPPAVDGGADAQCVAFLSNVFWGTVASTVLLGVSLCQGYFYFSHNDDRLALKLYVTALLLLDISSSIVWSIGLRKSLLKSSVYAYIAPYAAAESVGTLAIAFLTQIFFAHRVYIFGSNRPVIPTIIVIFALVGFVAGLNRVTFGLTSAMDMIETRTFKILNVFEIGFAAMSDIVATVAMCFLLVEFAMDTRRAASLLRHMIMYTVNRGLVVTLIQVLLLALYLRDSLGLSWIPFHMVIGKLYVNTFLAMLNSRRRLKAKSSFPNHSGITAISSTIVVSARVNSAGNMTAALDRMPSTAQQQEF</sequence>
<dbReference type="AlphaFoldDB" id="A0A4Y7PT38"/>
<keyword evidence="1" id="KW-0472">Membrane</keyword>
<feature type="transmembrane region" description="Helical" evidence="1">
    <location>
        <begin position="207"/>
        <end position="225"/>
    </location>
</feature>
<dbReference type="OrthoDB" id="2792702at2759"/>
<dbReference type="STRING" id="50990.A0A4Y7PT38"/>
<evidence type="ECO:0000313" key="3">
    <source>
        <dbReference type="EMBL" id="TDL18544.1"/>
    </source>
</evidence>
<dbReference type="Proteomes" id="UP000294933">
    <property type="component" value="Unassembled WGS sequence"/>
</dbReference>
<dbReference type="PANTHER" id="PTHR40465:SF1">
    <property type="entry name" value="DUF6534 DOMAIN-CONTAINING PROTEIN"/>
    <property type="match status" value="1"/>
</dbReference>
<accession>A0A4Y7PT38</accession>
<proteinExistence type="predicted"/>
<evidence type="ECO:0000256" key="1">
    <source>
        <dbReference type="SAM" id="Phobius"/>
    </source>
</evidence>
<evidence type="ECO:0000313" key="4">
    <source>
        <dbReference type="Proteomes" id="UP000294933"/>
    </source>
</evidence>
<dbReference type="VEuPathDB" id="FungiDB:BD410DRAFT_793087"/>
<feature type="transmembrane region" description="Helical" evidence="1">
    <location>
        <begin position="123"/>
        <end position="141"/>
    </location>
</feature>
<feature type="domain" description="DUF6534" evidence="2">
    <location>
        <begin position="170"/>
        <end position="257"/>
    </location>
</feature>
<protein>
    <recommendedName>
        <fullName evidence="2">DUF6534 domain-containing protein</fullName>
    </recommendedName>
</protein>
<feature type="transmembrane region" description="Helical" evidence="1">
    <location>
        <begin position="231"/>
        <end position="252"/>
    </location>
</feature>